<reference evidence="2 3" key="1">
    <citation type="submission" date="2018-10" db="EMBL/GenBank/DDBJ databases">
        <title>Improved assembly of the deer mouse Peromyscus maniculatus genome.</title>
        <authorList>
            <person name="Lassance J.-M."/>
            <person name="Hoekstra H.E."/>
        </authorList>
    </citation>
    <scope>NUCLEOTIDE SEQUENCE [LARGE SCALE GENOMIC DNA]</scope>
</reference>
<dbReference type="InterPro" id="IPR012347">
    <property type="entry name" value="Ferritin-like"/>
</dbReference>
<sequence length="139" mass="14884">MTSTSPSQVCQNYHQDSEAAINRQINLELAYLLRPSNLECSKTWKGPHEEIHSEPSRIASSRPVAGSGGQLGSAEHRVQGNLPRAGPVLHKFATDSIAQGRVSGGTPFQCDHLPLLWSPLVLVFHSALAATAGHTGLLN</sequence>
<name>A0A8C8UQM1_PERMB</name>
<dbReference type="Gene3D" id="1.20.1260.10">
    <property type="match status" value="1"/>
</dbReference>
<proteinExistence type="predicted"/>
<reference evidence="2" key="3">
    <citation type="submission" date="2025-09" db="UniProtKB">
        <authorList>
            <consortium name="Ensembl"/>
        </authorList>
    </citation>
    <scope>IDENTIFICATION</scope>
</reference>
<reference evidence="2" key="2">
    <citation type="submission" date="2025-08" db="UniProtKB">
        <authorList>
            <consortium name="Ensembl"/>
        </authorList>
    </citation>
    <scope>IDENTIFICATION</scope>
</reference>
<dbReference type="Proteomes" id="UP000694547">
    <property type="component" value="Chromosome X"/>
</dbReference>
<dbReference type="InterPro" id="IPR009078">
    <property type="entry name" value="Ferritin-like_SF"/>
</dbReference>
<keyword evidence="3" id="KW-1185">Reference proteome</keyword>
<protein>
    <submittedName>
        <fullName evidence="2">Uncharacterized protein</fullName>
    </submittedName>
</protein>
<dbReference type="Ensembl" id="ENSPEMT00000038104.1">
    <property type="protein sequence ID" value="ENSPEMP00000033051.1"/>
    <property type="gene ID" value="ENSPEMG00000024619.1"/>
</dbReference>
<dbReference type="GeneTree" id="ENSGT01030000238050"/>
<feature type="region of interest" description="Disordered" evidence="1">
    <location>
        <begin position="46"/>
        <end position="75"/>
    </location>
</feature>
<feature type="compositionally biased region" description="Basic and acidic residues" evidence="1">
    <location>
        <begin position="46"/>
        <end position="55"/>
    </location>
</feature>
<accession>A0A8C8UQM1</accession>
<evidence type="ECO:0000313" key="3">
    <source>
        <dbReference type="Proteomes" id="UP000694547"/>
    </source>
</evidence>
<evidence type="ECO:0000313" key="2">
    <source>
        <dbReference type="Ensembl" id="ENSPEMP00000033051.1"/>
    </source>
</evidence>
<dbReference type="AlphaFoldDB" id="A0A8C8UQM1"/>
<organism evidence="2 3">
    <name type="scientific">Peromyscus maniculatus bairdii</name>
    <name type="common">Prairie deer mouse</name>
    <dbReference type="NCBI Taxonomy" id="230844"/>
    <lineage>
        <taxon>Eukaryota</taxon>
        <taxon>Metazoa</taxon>
        <taxon>Chordata</taxon>
        <taxon>Craniata</taxon>
        <taxon>Vertebrata</taxon>
        <taxon>Euteleostomi</taxon>
        <taxon>Mammalia</taxon>
        <taxon>Eutheria</taxon>
        <taxon>Euarchontoglires</taxon>
        <taxon>Glires</taxon>
        <taxon>Rodentia</taxon>
        <taxon>Myomorpha</taxon>
        <taxon>Muroidea</taxon>
        <taxon>Cricetidae</taxon>
        <taxon>Neotominae</taxon>
        <taxon>Peromyscus</taxon>
    </lineage>
</organism>
<dbReference type="SUPFAM" id="SSF47240">
    <property type="entry name" value="Ferritin-like"/>
    <property type="match status" value="1"/>
</dbReference>
<evidence type="ECO:0000256" key="1">
    <source>
        <dbReference type="SAM" id="MobiDB-lite"/>
    </source>
</evidence>